<dbReference type="AlphaFoldDB" id="A0A7X0NDT6"/>
<dbReference type="Proteomes" id="UP000537141">
    <property type="component" value="Unassembled WGS sequence"/>
</dbReference>
<dbReference type="RefSeq" id="WP_184420962.1">
    <property type="nucleotide sequence ID" value="NZ_AP027362.1"/>
</dbReference>
<sequence>MKILATFLVVVLILLGGSLWFLANGSLNDFVKTQIESVGLNITEQQVKVSSVDIALTEGSGTIKGLKIPNPSGYDYPNAFTLAETTLDINLSSLTKTPIVIDAVIIKAPQAFVQLKENGDSNIQDLLDIINKNIGTSTQKDKTASTGAEPKISVSKVILENTNLTVDLTAFGNKAHQVTLPNINLTNIGGPEGLPASELGSDIVKEALSMIWKEAKKEQKNILKDKLKDKLTEKLNDEELQNKVKDKAKKELGKLFGN</sequence>
<proteinExistence type="predicted"/>
<accession>A0A7X0NDT6</accession>
<reference evidence="1 2" key="1">
    <citation type="submission" date="2020-08" db="EMBL/GenBank/DDBJ databases">
        <title>Genomic Encyclopedia of Type Strains, Phase IV (KMG-IV): sequencing the most valuable type-strain genomes for metagenomic binning, comparative biology and taxonomic classification.</title>
        <authorList>
            <person name="Goeker M."/>
        </authorList>
    </citation>
    <scope>NUCLEOTIDE SEQUENCE [LARGE SCALE GENOMIC DNA]</scope>
    <source>
        <strain evidence="1 2">DSM 26287</strain>
    </source>
</reference>
<evidence type="ECO:0000313" key="2">
    <source>
        <dbReference type="Proteomes" id="UP000537141"/>
    </source>
</evidence>
<organism evidence="1 2">
    <name type="scientific">Thalassotalea piscium</name>
    <dbReference type="NCBI Taxonomy" id="1230533"/>
    <lineage>
        <taxon>Bacteria</taxon>
        <taxon>Pseudomonadati</taxon>
        <taxon>Pseudomonadota</taxon>
        <taxon>Gammaproteobacteria</taxon>
        <taxon>Alteromonadales</taxon>
        <taxon>Colwelliaceae</taxon>
        <taxon>Thalassotalea</taxon>
    </lineage>
</organism>
<evidence type="ECO:0000313" key="1">
    <source>
        <dbReference type="EMBL" id="MBB6541587.1"/>
    </source>
</evidence>
<gene>
    <name evidence="1" type="ORF">HNQ55_000061</name>
</gene>
<evidence type="ECO:0008006" key="3">
    <source>
        <dbReference type="Google" id="ProtNLM"/>
    </source>
</evidence>
<dbReference type="EMBL" id="JACHHU010000001">
    <property type="protein sequence ID" value="MBB6541587.1"/>
    <property type="molecule type" value="Genomic_DNA"/>
</dbReference>
<comment type="caution">
    <text evidence="1">The sequence shown here is derived from an EMBL/GenBank/DDBJ whole genome shotgun (WGS) entry which is preliminary data.</text>
</comment>
<keyword evidence="2" id="KW-1185">Reference proteome</keyword>
<protein>
    <recommendedName>
        <fullName evidence="3">AsmA family protein</fullName>
    </recommendedName>
</protein>
<name>A0A7X0NDT6_9GAMM</name>